<sequence length="84" mass="9221">MIAVQALWAFMGPFGDYILSSFLLREKEFYTVAVGLQTFVSDVKNLKIAYFSAGAILIALPICILFFFLQKNFVSGLTSGGDKG</sequence>
<dbReference type="InterPro" id="IPR050901">
    <property type="entry name" value="BP-dep_ABC_trans_perm"/>
</dbReference>
<protein>
    <submittedName>
        <fullName evidence="9">ABC transporter, permease protein</fullName>
    </submittedName>
</protein>
<keyword evidence="3" id="KW-1003">Cell membrane</keyword>
<reference evidence="9 10" key="1">
    <citation type="submission" date="2013-12" db="EMBL/GenBank/DDBJ databases">
        <title>A Varibaculum cambriense genome reconstructed from a premature infant gut community with otherwise low bacterial novelty that shifts toward anaerobic metabolism during the third week of life.</title>
        <authorList>
            <person name="Brown C.T."/>
            <person name="Sharon I."/>
            <person name="Thomas B.C."/>
            <person name="Castelle C.J."/>
            <person name="Morowitz M.J."/>
            <person name="Banfield J.F."/>
        </authorList>
    </citation>
    <scope>NUCLEOTIDE SEQUENCE [LARGE SCALE GENOMIC DNA]</scope>
    <source>
        <strain evidence="10">DORA_7</strain>
    </source>
</reference>
<keyword evidence="4" id="KW-0762">Sugar transport</keyword>
<dbReference type="Proteomes" id="UP000018846">
    <property type="component" value="Unassembled WGS sequence"/>
</dbReference>
<evidence type="ECO:0000256" key="1">
    <source>
        <dbReference type="ARBA" id="ARBA00004651"/>
    </source>
</evidence>
<keyword evidence="2" id="KW-0813">Transport</keyword>
<comment type="subcellular location">
    <subcellularLocation>
        <location evidence="1">Cell membrane</location>
        <topology evidence="1">Multi-pass membrane protein</topology>
    </subcellularLocation>
</comment>
<feature type="transmembrane region" description="Helical" evidence="8">
    <location>
        <begin position="48"/>
        <end position="69"/>
    </location>
</feature>
<name>W1TLM4_STRAP</name>
<dbReference type="PANTHER" id="PTHR32243:SF50">
    <property type="entry name" value="MALTOSE_MALTODEXTRIN TRANSPORT SYSTEM PERMEASE PROTEIN MALG"/>
    <property type="match status" value="1"/>
</dbReference>
<dbReference type="SUPFAM" id="SSF161098">
    <property type="entry name" value="MetI-like"/>
    <property type="match status" value="1"/>
</dbReference>
<evidence type="ECO:0000313" key="10">
    <source>
        <dbReference type="Proteomes" id="UP000018846"/>
    </source>
</evidence>
<comment type="caution">
    <text evidence="9">The sequence shown here is derived from an EMBL/GenBank/DDBJ whole genome shotgun (WGS) entry which is preliminary data.</text>
</comment>
<dbReference type="AlphaFoldDB" id="W1TLM4"/>
<dbReference type="PATRIC" id="fig|1403946.3.peg.2123"/>
<dbReference type="Gene3D" id="1.10.3720.10">
    <property type="entry name" value="MetI-like"/>
    <property type="match status" value="1"/>
</dbReference>
<evidence type="ECO:0000256" key="7">
    <source>
        <dbReference type="ARBA" id="ARBA00023136"/>
    </source>
</evidence>
<evidence type="ECO:0000256" key="6">
    <source>
        <dbReference type="ARBA" id="ARBA00022989"/>
    </source>
</evidence>
<dbReference type="EMBL" id="AZMF01000137">
    <property type="protein sequence ID" value="ETI82356.1"/>
    <property type="molecule type" value="Genomic_DNA"/>
</dbReference>
<evidence type="ECO:0000256" key="3">
    <source>
        <dbReference type="ARBA" id="ARBA00022475"/>
    </source>
</evidence>
<keyword evidence="7 8" id="KW-0472">Membrane</keyword>
<gene>
    <name evidence="9" type="ORF">Q615_SPAC00137G0086</name>
</gene>
<dbReference type="GO" id="GO:0015423">
    <property type="term" value="F:ABC-type maltose transporter activity"/>
    <property type="evidence" value="ECO:0007669"/>
    <property type="project" value="TreeGrafter"/>
</dbReference>
<evidence type="ECO:0000313" key="9">
    <source>
        <dbReference type="EMBL" id="ETI82356.1"/>
    </source>
</evidence>
<keyword evidence="6 8" id="KW-1133">Transmembrane helix</keyword>
<organism evidence="9 10">
    <name type="scientific">Streptococcus anginosus DORA_7</name>
    <dbReference type="NCBI Taxonomy" id="1403946"/>
    <lineage>
        <taxon>Bacteria</taxon>
        <taxon>Bacillati</taxon>
        <taxon>Bacillota</taxon>
        <taxon>Bacilli</taxon>
        <taxon>Lactobacillales</taxon>
        <taxon>Streptococcaceae</taxon>
        <taxon>Streptococcus</taxon>
        <taxon>Streptococcus anginosus group</taxon>
    </lineage>
</organism>
<keyword evidence="5 8" id="KW-0812">Transmembrane</keyword>
<proteinExistence type="predicted"/>
<dbReference type="InterPro" id="IPR035906">
    <property type="entry name" value="MetI-like_sf"/>
</dbReference>
<evidence type="ECO:0000256" key="5">
    <source>
        <dbReference type="ARBA" id="ARBA00022692"/>
    </source>
</evidence>
<evidence type="ECO:0000256" key="8">
    <source>
        <dbReference type="SAM" id="Phobius"/>
    </source>
</evidence>
<evidence type="ECO:0000256" key="4">
    <source>
        <dbReference type="ARBA" id="ARBA00022597"/>
    </source>
</evidence>
<dbReference type="PANTHER" id="PTHR32243">
    <property type="entry name" value="MALTOSE TRANSPORT SYSTEM PERMEASE-RELATED"/>
    <property type="match status" value="1"/>
</dbReference>
<evidence type="ECO:0000256" key="2">
    <source>
        <dbReference type="ARBA" id="ARBA00022448"/>
    </source>
</evidence>
<dbReference type="GO" id="GO:0042956">
    <property type="term" value="P:maltodextrin transmembrane transport"/>
    <property type="evidence" value="ECO:0007669"/>
    <property type="project" value="TreeGrafter"/>
</dbReference>
<accession>W1TLM4</accession>
<dbReference type="GO" id="GO:0005886">
    <property type="term" value="C:plasma membrane"/>
    <property type="evidence" value="ECO:0007669"/>
    <property type="project" value="UniProtKB-SubCell"/>
</dbReference>
<dbReference type="eggNOG" id="COG3833">
    <property type="taxonomic scope" value="Bacteria"/>
</dbReference>